<feature type="transmembrane region" description="Helical" evidence="2">
    <location>
        <begin position="72"/>
        <end position="90"/>
    </location>
</feature>
<dbReference type="RefSeq" id="WP_272447351.1">
    <property type="nucleotide sequence ID" value="NZ_JAMQKC010000023.1"/>
</dbReference>
<dbReference type="SUPFAM" id="SSF81324">
    <property type="entry name" value="Voltage-gated potassium channels"/>
    <property type="match status" value="1"/>
</dbReference>
<name>A0A9X3WH30_9BACI</name>
<evidence type="ECO:0000256" key="1">
    <source>
        <dbReference type="ARBA" id="ARBA00004651"/>
    </source>
</evidence>
<dbReference type="InterPro" id="IPR036291">
    <property type="entry name" value="NAD(P)-bd_dom_sf"/>
</dbReference>
<dbReference type="SUPFAM" id="SSF51735">
    <property type="entry name" value="NAD(P)-binding Rossmann-fold domains"/>
    <property type="match status" value="1"/>
</dbReference>
<dbReference type="GO" id="GO:0005886">
    <property type="term" value="C:plasma membrane"/>
    <property type="evidence" value="ECO:0007669"/>
    <property type="project" value="UniProtKB-SubCell"/>
</dbReference>
<keyword evidence="4" id="KW-0407">Ion channel</keyword>
<keyword evidence="5" id="KW-1185">Reference proteome</keyword>
<proteinExistence type="predicted"/>
<feature type="domain" description="RCK N-terminal" evidence="3">
    <location>
        <begin position="113"/>
        <end position="238"/>
    </location>
</feature>
<evidence type="ECO:0000259" key="3">
    <source>
        <dbReference type="PROSITE" id="PS51201"/>
    </source>
</evidence>
<dbReference type="PANTHER" id="PTHR43833">
    <property type="entry name" value="POTASSIUM CHANNEL PROTEIN 2-RELATED-RELATED"/>
    <property type="match status" value="1"/>
</dbReference>
<keyword evidence="2" id="KW-1133">Transmembrane helix</keyword>
<dbReference type="GO" id="GO:0034220">
    <property type="term" value="P:monoatomic ion transmembrane transport"/>
    <property type="evidence" value="ECO:0007669"/>
    <property type="project" value="UniProtKB-KW"/>
</dbReference>
<dbReference type="Pfam" id="PF07885">
    <property type="entry name" value="Ion_trans_2"/>
    <property type="match status" value="1"/>
</dbReference>
<gene>
    <name evidence="4" type="ORF">NC799_15485</name>
</gene>
<sequence>MMYRFKYYYFRIPILLRLLLTVMILMISFGLIIHMIEPNQFPSVFDGVWWAFVTGSTVGYGDYVPSSTTGKVLTILLILSGGGVVTFYMATISAKTVKFENSLSKGEITYKGKNHIVLIGWNQRTKQLIQMFSDKQIKKAVVLIDKTLTALPENNLDIHFIRGDSTEDDILQKANISKACSAIITSDPTKVENQADQQSILSTVAIRGNSPSITIITEILTEEQKTNALRAGANTIVRSNDFMSTLFFQELFRDTDVHHFDILLQVLSSQQFKKINVPNEIIGTTFLQCLDYFIQTEQLLIGIIKKGELLVNPPFTTVLDKQDELIVLTSLEQ</sequence>
<dbReference type="InterPro" id="IPR050721">
    <property type="entry name" value="Trk_Ktr_HKT_K-transport"/>
</dbReference>
<organism evidence="4 5">
    <name type="scientific">Aquibacillus salsiterrae</name>
    <dbReference type="NCBI Taxonomy" id="2950439"/>
    <lineage>
        <taxon>Bacteria</taxon>
        <taxon>Bacillati</taxon>
        <taxon>Bacillota</taxon>
        <taxon>Bacilli</taxon>
        <taxon>Bacillales</taxon>
        <taxon>Bacillaceae</taxon>
        <taxon>Aquibacillus</taxon>
    </lineage>
</organism>
<dbReference type="Proteomes" id="UP001145069">
    <property type="component" value="Unassembled WGS sequence"/>
</dbReference>
<dbReference type="GO" id="GO:0006813">
    <property type="term" value="P:potassium ion transport"/>
    <property type="evidence" value="ECO:0007669"/>
    <property type="project" value="InterPro"/>
</dbReference>
<dbReference type="PANTHER" id="PTHR43833:SF9">
    <property type="entry name" value="POTASSIUM CHANNEL PROTEIN YUGO-RELATED"/>
    <property type="match status" value="1"/>
</dbReference>
<comment type="caution">
    <text evidence="4">The sequence shown here is derived from an EMBL/GenBank/DDBJ whole genome shotgun (WGS) entry which is preliminary data.</text>
</comment>
<dbReference type="PROSITE" id="PS51201">
    <property type="entry name" value="RCK_N"/>
    <property type="match status" value="1"/>
</dbReference>
<evidence type="ECO:0000256" key="2">
    <source>
        <dbReference type="SAM" id="Phobius"/>
    </source>
</evidence>
<dbReference type="InterPro" id="IPR003148">
    <property type="entry name" value="RCK_N"/>
</dbReference>
<dbReference type="Pfam" id="PF02254">
    <property type="entry name" value="TrkA_N"/>
    <property type="match status" value="1"/>
</dbReference>
<evidence type="ECO:0000313" key="5">
    <source>
        <dbReference type="Proteomes" id="UP001145069"/>
    </source>
</evidence>
<accession>A0A9X3WH30</accession>
<evidence type="ECO:0000313" key="4">
    <source>
        <dbReference type="EMBL" id="MDC3418290.1"/>
    </source>
</evidence>
<feature type="transmembrane region" description="Helical" evidence="2">
    <location>
        <begin position="12"/>
        <end position="36"/>
    </location>
</feature>
<keyword evidence="4" id="KW-0406">Ion transport</keyword>
<dbReference type="InterPro" id="IPR013099">
    <property type="entry name" value="K_chnl_dom"/>
</dbReference>
<reference evidence="4" key="1">
    <citation type="submission" date="2022-06" db="EMBL/GenBank/DDBJ databases">
        <title>Aquibacillus sp. a new bacterium isolated from soil saline samples.</title>
        <authorList>
            <person name="Galisteo C."/>
            <person name="De La Haba R."/>
            <person name="Sanchez-Porro C."/>
            <person name="Ventosa A."/>
        </authorList>
    </citation>
    <scope>NUCLEOTIDE SEQUENCE</scope>
    <source>
        <strain evidence="4">3ASR75-54</strain>
    </source>
</reference>
<keyword evidence="2" id="KW-0472">Membrane</keyword>
<keyword evidence="4" id="KW-0813">Transport</keyword>
<keyword evidence="2" id="KW-0812">Transmembrane</keyword>
<comment type="subcellular location">
    <subcellularLocation>
        <location evidence="1">Cell membrane</location>
        <topology evidence="1">Multi-pass membrane protein</topology>
    </subcellularLocation>
</comment>
<dbReference type="AlphaFoldDB" id="A0A9X3WH30"/>
<dbReference type="Gene3D" id="1.10.287.70">
    <property type="match status" value="1"/>
</dbReference>
<dbReference type="Gene3D" id="3.40.50.720">
    <property type="entry name" value="NAD(P)-binding Rossmann-like Domain"/>
    <property type="match status" value="1"/>
</dbReference>
<dbReference type="EMBL" id="JAMQKC010000023">
    <property type="protein sequence ID" value="MDC3418290.1"/>
    <property type="molecule type" value="Genomic_DNA"/>
</dbReference>
<protein>
    <submittedName>
        <fullName evidence="4">Potassium channel family protein</fullName>
    </submittedName>
</protein>